<name>A0A031LN60_9CREN</name>
<dbReference type="Proteomes" id="UP000024332">
    <property type="component" value="Unassembled WGS sequence"/>
</dbReference>
<evidence type="ECO:0000313" key="3">
    <source>
        <dbReference type="Proteomes" id="UP000024332"/>
    </source>
</evidence>
<dbReference type="PANTHER" id="PTHR47271">
    <property type="entry name" value="ARGININE DEIMINASE"/>
    <property type="match status" value="1"/>
</dbReference>
<protein>
    <recommendedName>
        <fullName evidence="4">Amidinotransferase</fullName>
    </recommendedName>
</protein>
<dbReference type="InterPro" id="IPR003876">
    <property type="entry name" value="Arg_deiminase"/>
</dbReference>
<dbReference type="GO" id="GO:0019546">
    <property type="term" value="P:L-arginine deiminase pathway"/>
    <property type="evidence" value="ECO:0007669"/>
    <property type="project" value="TreeGrafter"/>
</dbReference>
<proteinExistence type="predicted"/>
<sequence length="396" mass="44913">MVHEPGIEMFYGVLDPNSFLYMRRFNISKAVDQHRSLQESFKEMGVEVLKLKELIINSSRTNPSFRKFLETTALNYIKFEGDGEVEKKAKGFIKDIEDLDDETLFNVILLSPTVLSHEALGTSDYFTRILNEEPLANLYFTRDQSIITDKGLIIGRMSKRARSRETVMIKLGFLALGEKPIKEISEPAFLEGGDYLALDDFVIFGTGDRTSIGGIVQAMEAVDFDEVIVAYNPVLEHYNDYALTMHLDMYINSPKQGVIVGNPDILSNTTVDVYEKKEKGYTRKKKCSLLSYLKSKGLRIISVSLGEQLLYATNFLTLKDGKFISPDVKRNLNGVKEYLARRNYEDLLNKLKLKDEVFPETREVREEGLDFIVVDVSELTGGFGGIHCMTTGIRKN</sequence>
<keyword evidence="3" id="KW-1185">Reference proteome</keyword>
<comment type="caution">
    <text evidence="2">The sequence shown here is derived from an EMBL/GenBank/DDBJ whole genome shotgun (WGS) entry which is preliminary data.</text>
</comment>
<dbReference type="GO" id="GO:0016990">
    <property type="term" value="F:arginine deiminase activity"/>
    <property type="evidence" value="ECO:0007669"/>
    <property type="project" value="InterPro"/>
</dbReference>
<reference evidence="2 3" key="1">
    <citation type="submission" date="2014-03" db="EMBL/GenBank/DDBJ databases">
        <title>Draft genome sequence of the novel thermoacidophilic archaea Acidianus copahuensis ALE1 strain, isolated from Copahue volcanic area in Neuquen Argentina.</title>
        <authorList>
            <person name="Urbieta M.S."/>
            <person name="Rascovan N."/>
            <person name="Castro C."/>
            <person name="Revale S."/>
            <person name="Giaveno M.A."/>
            <person name="Vazquez M.P."/>
            <person name="Donati E.R."/>
        </authorList>
    </citation>
    <scope>NUCLEOTIDE SEQUENCE [LARGE SCALE GENOMIC DNA]</scope>
    <source>
        <strain evidence="2 3">ALE1</strain>
    </source>
</reference>
<dbReference type="EMBL" id="JFZT01000039">
    <property type="protein sequence ID" value="EZQ07088.1"/>
    <property type="molecule type" value="Genomic_DNA"/>
</dbReference>
<evidence type="ECO:0008006" key="4">
    <source>
        <dbReference type="Google" id="ProtNLM"/>
    </source>
</evidence>
<dbReference type="SUPFAM" id="SSF55909">
    <property type="entry name" value="Pentein"/>
    <property type="match status" value="1"/>
</dbReference>
<dbReference type="Gene3D" id="3.75.10.10">
    <property type="entry name" value="L-arginine/glycine Amidinotransferase, Chain A"/>
    <property type="match status" value="1"/>
</dbReference>
<dbReference type="Pfam" id="PF02274">
    <property type="entry name" value="ADI"/>
    <property type="match status" value="1"/>
</dbReference>
<dbReference type="PANTHER" id="PTHR47271:SF2">
    <property type="entry name" value="ARGININE DEIMINASE"/>
    <property type="match status" value="1"/>
</dbReference>
<evidence type="ECO:0000256" key="1">
    <source>
        <dbReference type="ARBA" id="ARBA00022801"/>
    </source>
</evidence>
<evidence type="ECO:0000313" key="2">
    <source>
        <dbReference type="EMBL" id="EZQ07088.1"/>
    </source>
</evidence>
<accession>A0A031LN60</accession>
<dbReference type="STRING" id="1160895.CM19_04955"/>
<dbReference type="PRINTS" id="PR01466">
    <property type="entry name" value="ARGDEIMINASE"/>
</dbReference>
<keyword evidence="1" id="KW-0378">Hydrolase</keyword>
<gene>
    <name evidence="2" type="ORF">CM19_04955</name>
</gene>
<dbReference type="AlphaFoldDB" id="A0A031LN60"/>
<organism evidence="2 3">
    <name type="scientific">Candidatus Acidianus copahuensis</name>
    <dbReference type="NCBI Taxonomy" id="1160895"/>
    <lineage>
        <taxon>Archaea</taxon>
        <taxon>Thermoproteota</taxon>
        <taxon>Thermoprotei</taxon>
        <taxon>Sulfolobales</taxon>
        <taxon>Sulfolobaceae</taxon>
        <taxon>Acidianus</taxon>
    </lineage>
</organism>